<feature type="transmembrane region" description="Helical" evidence="1">
    <location>
        <begin position="131"/>
        <end position="154"/>
    </location>
</feature>
<reference evidence="2 5" key="2">
    <citation type="submission" date="2020-03" db="EMBL/GenBank/DDBJ databases">
        <title>Complete Genome Sequence of Halomonas meridiana strain Eplume2, isolated from hydrothermal-plume in the north east Pacific Ocean.</title>
        <authorList>
            <person name="Kurihara Y."/>
            <person name="Kawai S."/>
            <person name="Sakai A."/>
            <person name="Galipon J."/>
            <person name="Arakawa K."/>
        </authorList>
    </citation>
    <scope>NUCLEOTIDE SEQUENCE [LARGE SCALE GENOMIC DNA]</scope>
    <source>
        <strain evidence="2 5">Eplume2</strain>
    </source>
</reference>
<keyword evidence="1" id="KW-1133">Transmembrane helix</keyword>
<evidence type="ECO:0000256" key="1">
    <source>
        <dbReference type="SAM" id="Phobius"/>
    </source>
</evidence>
<gene>
    <name evidence="2" type="ORF">HMEPL2_32400</name>
    <name evidence="3" type="ORF">SAMN04490369_10473</name>
</gene>
<keyword evidence="5" id="KW-1185">Reference proteome</keyword>
<proteinExistence type="predicted"/>
<accession>A0A6F8XG34</accession>
<name>A0A1H8M6K7_9GAMM</name>
<dbReference type="RefSeq" id="WP_089675732.1">
    <property type="nucleotide sequence ID" value="NZ_AP022869.1"/>
</dbReference>
<evidence type="ECO:0000313" key="3">
    <source>
        <dbReference type="EMBL" id="SEO12838.1"/>
    </source>
</evidence>
<evidence type="ECO:0000313" key="2">
    <source>
        <dbReference type="EMBL" id="BCB72889.1"/>
    </source>
</evidence>
<dbReference type="Proteomes" id="UP000501053">
    <property type="component" value="Chromosome"/>
</dbReference>
<keyword evidence="1" id="KW-0812">Transmembrane</keyword>
<dbReference type="AlphaFoldDB" id="A0A1H8M6K7"/>
<feature type="transmembrane region" description="Helical" evidence="1">
    <location>
        <begin position="89"/>
        <end position="111"/>
    </location>
</feature>
<keyword evidence="1" id="KW-0472">Membrane</keyword>
<protein>
    <submittedName>
        <fullName evidence="3">Uncharacterized protein</fullName>
    </submittedName>
</protein>
<sequence>MQRMQVRPLMASLLALLGLWMALRPLPDAAVSLLIALAGQEDISSSVLMAQFVHFFSNTLIGLSLILWREALSRWLVPQGAGVLVSPRACMAVGTALMGIYFIAAGTVLLGEFLAQQRPNASAYLLGRGGTSVVVGAVLLLSSAGGSRLWALLLKLRSAGWR</sequence>
<dbReference type="STRING" id="77097.SAMN04490369_10473"/>
<feature type="transmembrane region" description="Helical" evidence="1">
    <location>
        <begin position="48"/>
        <end position="68"/>
    </location>
</feature>
<organism evidence="3 4">
    <name type="scientific">Vreelandella aquamarina</name>
    <dbReference type="NCBI Taxonomy" id="77097"/>
    <lineage>
        <taxon>Bacteria</taxon>
        <taxon>Pseudomonadati</taxon>
        <taxon>Pseudomonadota</taxon>
        <taxon>Gammaproteobacteria</taxon>
        <taxon>Oceanospirillales</taxon>
        <taxon>Halomonadaceae</taxon>
        <taxon>Vreelandella</taxon>
    </lineage>
</organism>
<dbReference type="EMBL" id="AP022869">
    <property type="protein sequence ID" value="BCB72889.1"/>
    <property type="molecule type" value="Genomic_DNA"/>
</dbReference>
<reference evidence="3 4" key="1">
    <citation type="submission" date="2016-10" db="EMBL/GenBank/DDBJ databases">
        <authorList>
            <person name="de Groot N.N."/>
        </authorList>
    </citation>
    <scope>NUCLEOTIDE SEQUENCE [LARGE SCALE GENOMIC DNA]</scope>
    <source>
        <strain evidence="3 4">558</strain>
    </source>
</reference>
<evidence type="ECO:0000313" key="4">
    <source>
        <dbReference type="Proteomes" id="UP000199493"/>
    </source>
</evidence>
<dbReference type="EMBL" id="FODB01000047">
    <property type="protein sequence ID" value="SEO12838.1"/>
    <property type="molecule type" value="Genomic_DNA"/>
</dbReference>
<accession>A0A1H8M6K7</accession>
<evidence type="ECO:0000313" key="5">
    <source>
        <dbReference type="Proteomes" id="UP000501053"/>
    </source>
</evidence>
<dbReference type="Proteomes" id="UP000199493">
    <property type="component" value="Unassembled WGS sequence"/>
</dbReference>